<gene>
    <name evidence="11" type="ORF">JR316_010491</name>
</gene>
<dbReference type="AlphaFoldDB" id="A0A8H7XP62"/>
<evidence type="ECO:0000256" key="8">
    <source>
        <dbReference type="ARBA" id="ARBA00023033"/>
    </source>
</evidence>
<sequence>MLQLDSTIASLAATGVFLALYLMKRRKRRSPYSQLPLPPGPKGLPIIGNLRDMPTSFEWKTYHKWSKELGMVPFILARERSVNGNGLIQDTDILYLNVAGTSIVVLDSWEAILELFEKRSSIYSDRARMPMINELMGWNFNFGFMKYGCSRRRHRRLMHHNFHPTAAARFRPHLLKAARNLLNRFLDMPNDVIGNLRHMAGETIMSVAYGLEVKPKDDPYIRTAEQGVHPLVAAGVPGAFLVDVLPFLKYVPEWMPGAGFQTKAREWKKLALNMVEIPFAAAKRNLANGVSSLCVASLSLQKLENGTTDDAYAEDIIQGVTGTMYAAGSDTTVSAVASCILGLLDKPEVIKKAQEELDRVVKPGHLPDFDDEESLPYITAIVKETLRWRDVVPIAIPRLLTVDDEYKGYRLPAGAIVIPNAWAMLHNEDVYPDPFEFNPDRFMKDGKFNKSVRDPSHACWGFGRRICPGRYMAFSSVWIAVASLLTVYDIKKAVDEEGNVIEPQHDYLSALVCMPKPYKCSITPRSQKAERLIRSASNLEAL</sequence>
<feature type="binding site" description="axial binding residue" evidence="9">
    <location>
        <position position="467"/>
    </location>
    <ligand>
        <name>heme</name>
        <dbReference type="ChEBI" id="CHEBI:30413"/>
    </ligand>
    <ligandPart>
        <name>Fe</name>
        <dbReference type="ChEBI" id="CHEBI:18248"/>
    </ligandPart>
</feature>
<dbReference type="InterPro" id="IPR017972">
    <property type="entry name" value="Cyt_P450_CS"/>
</dbReference>
<keyword evidence="6 10" id="KW-0560">Oxidoreductase</keyword>
<dbReference type="GO" id="GO:0020037">
    <property type="term" value="F:heme binding"/>
    <property type="evidence" value="ECO:0007669"/>
    <property type="project" value="InterPro"/>
</dbReference>
<dbReference type="PROSITE" id="PS00086">
    <property type="entry name" value="CYTOCHROME_P450"/>
    <property type="match status" value="1"/>
</dbReference>
<proteinExistence type="inferred from homology"/>
<dbReference type="InterPro" id="IPR036396">
    <property type="entry name" value="Cyt_P450_sf"/>
</dbReference>
<organism evidence="11">
    <name type="scientific">Psilocybe cubensis</name>
    <name type="common">Psychedelic mushroom</name>
    <name type="synonym">Stropharia cubensis</name>
    <dbReference type="NCBI Taxonomy" id="181762"/>
    <lineage>
        <taxon>Eukaryota</taxon>
        <taxon>Fungi</taxon>
        <taxon>Dikarya</taxon>
        <taxon>Basidiomycota</taxon>
        <taxon>Agaricomycotina</taxon>
        <taxon>Agaricomycetes</taxon>
        <taxon>Agaricomycetidae</taxon>
        <taxon>Agaricales</taxon>
        <taxon>Agaricineae</taxon>
        <taxon>Strophariaceae</taxon>
        <taxon>Psilocybe</taxon>
    </lineage>
</organism>
<dbReference type="CDD" id="cd11065">
    <property type="entry name" value="CYP64-like"/>
    <property type="match status" value="1"/>
</dbReference>
<keyword evidence="8 10" id="KW-0503">Monooxygenase</keyword>
<dbReference type="GO" id="GO:0016705">
    <property type="term" value="F:oxidoreductase activity, acting on paired donors, with incorporation or reduction of molecular oxygen"/>
    <property type="evidence" value="ECO:0007669"/>
    <property type="project" value="InterPro"/>
</dbReference>
<reference evidence="11" key="1">
    <citation type="submission" date="2021-02" db="EMBL/GenBank/DDBJ databases">
        <title>Psilocybe cubensis genome.</title>
        <authorList>
            <person name="Mckernan K.J."/>
            <person name="Crawford S."/>
            <person name="Trippe A."/>
            <person name="Kane L.T."/>
            <person name="Mclaughlin S."/>
        </authorList>
    </citation>
    <scope>NUCLEOTIDE SEQUENCE [LARGE SCALE GENOMIC DNA]</scope>
    <source>
        <strain evidence="11">MGC-MH-2018</strain>
    </source>
</reference>
<dbReference type="PRINTS" id="PR00385">
    <property type="entry name" value="P450"/>
</dbReference>
<dbReference type="InterPro" id="IPR050364">
    <property type="entry name" value="Cytochrome_P450_fung"/>
</dbReference>
<dbReference type="Gene3D" id="1.10.630.10">
    <property type="entry name" value="Cytochrome P450"/>
    <property type="match status" value="1"/>
</dbReference>
<evidence type="ECO:0000256" key="10">
    <source>
        <dbReference type="RuleBase" id="RU000461"/>
    </source>
</evidence>
<evidence type="ECO:0000256" key="7">
    <source>
        <dbReference type="ARBA" id="ARBA00023004"/>
    </source>
</evidence>
<name>A0A8H7XP62_PSICU</name>
<evidence type="ECO:0000256" key="6">
    <source>
        <dbReference type="ARBA" id="ARBA00023002"/>
    </source>
</evidence>
<evidence type="ECO:0000256" key="2">
    <source>
        <dbReference type="ARBA" id="ARBA00005179"/>
    </source>
</evidence>
<dbReference type="EMBL" id="JAFIQS010000011">
    <property type="protein sequence ID" value="KAG5164846.1"/>
    <property type="molecule type" value="Genomic_DNA"/>
</dbReference>
<keyword evidence="5 9" id="KW-0479">Metal-binding</keyword>
<evidence type="ECO:0000313" key="11">
    <source>
        <dbReference type="EMBL" id="KAG5164846.1"/>
    </source>
</evidence>
<evidence type="ECO:0000256" key="1">
    <source>
        <dbReference type="ARBA" id="ARBA00001971"/>
    </source>
</evidence>
<dbReference type="InterPro" id="IPR001128">
    <property type="entry name" value="Cyt_P450"/>
</dbReference>
<dbReference type="SUPFAM" id="SSF48264">
    <property type="entry name" value="Cytochrome P450"/>
    <property type="match status" value="1"/>
</dbReference>
<dbReference type="InterPro" id="IPR002401">
    <property type="entry name" value="Cyt_P450_E_grp-I"/>
</dbReference>
<accession>A0A8H7XP62</accession>
<comment type="caution">
    <text evidence="11">The sequence shown here is derived from an EMBL/GenBank/DDBJ whole genome shotgun (WGS) entry which is preliminary data.</text>
</comment>
<evidence type="ECO:0000256" key="9">
    <source>
        <dbReference type="PIRSR" id="PIRSR602401-1"/>
    </source>
</evidence>
<evidence type="ECO:0000256" key="4">
    <source>
        <dbReference type="ARBA" id="ARBA00022617"/>
    </source>
</evidence>
<protein>
    <recommendedName>
        <fullName evidence="12">Cytochrome P450</fullName>
    </recommendedName>
</protein>
<evidence type="ECO:0008006" key="12">
    <source>
        <dbReference type="Google" id="ProtNLM"/>
    </source>
</evidence>
<dbReference type="PRINTS" id="PR00463">
    <property type="entry name" value="EP450I"/>
</dbReference>
<dbReference type="GO" id="GO:0005506">
    <property type="term" value="F:iron ion binding"/>
    <property type="evidence" value="ECO:0007669"/>
    <property type="project" value="InterPro"/>
</dbReference>
<dbReference type="GO" id="GO:0004497">
    <property type="term" value="F:monooxygenase activity"/>
    <property type="evidence" value="ECO:0007669"/>
    <property type="project" value="UniProtKB-KW"/>
</dbReference>
<keyword evidence="7 9" id="KW-0408">Iron</keyword>
<dbReference type="PANTHER" id="PTHR46300">
    <property type="entry name" value="P450, PUTATIVE (EUROFUNG)-RELATED-RELATED"/>
    <property type="match status" value="1"/>
</dbReference>
<comment type="similarity">
    <text evidence="3 10">Belongs to the cytochrome P450 family.</text>
</comment>
<comment type="cofactor">
    <cofactor evidence="1 9">
        <name>heme</name>
        <dbReference type="ChEBI" id="CHEBI:30413"/>
    </cofactor>
</comment>
<keyword evidence="4 9" id="KW-0349">Heme</keyword>
<comment type="pathway">
    <text evidence="2">Secondary metabolite biosynthesis.</text>
</comment>
<dbReference type="Pfam" id="PF00067">
    <property type="entry name" value="p450"/>
    <property type="match status" value="1"/>
</dbReference>
<dbReference type="PANTHER" id="PTHR46300:SF7">
    <property type="entry name" value="P450, PUTATIVE (EUROFUNG)-RELATED"/>
    <property type="match status" value="1"/>
</dbReference>
<evidence type="ECO:0000256" key="5">
    <source>
        <dbReference type="ARBA" id="ARBA00022723"/>
    </source>
</evidence>
<evidence type="ECO:0000256" key="3">
    <source>
        <dbReference type="ARBA" id="ARBA00010617"/>
    </source>
</evidence>